<proteinExistence type="predicted"/>
<dbReference type="Pfam" id="PF20529">
    <property type="entry name" value="DUF6744"/>
    <property type="match status" value="1"/>
</dbReference>
<organism evidence="2 3">
    <name type="scientific">Thalassoglobus neptunius</name>
    <dbReference type="NCBI Taxonomy" id="1938619"/>
    <lineage>
        <taxon>Bacteria</taxon>
        <taxon>Pseudomonadati</taxon>
        <taxon>Planctomycetota</taxon>
        <taxon>Planctomycetia</taxon>
        <taxon>Planctomycetales</taxon>
        <taxon>Planctomycetaceae</taxon>
        <taxon>Thalassoglobus</taxon>
    </lineage>
</organism>
<dbReference type="EMBL" id="SIHI01000001">
    <property type="protein sequence ID" value="TWT58930.1"/>
    <property type="molecule type" value="Genomic_DNA"/>
</dbReference>
<keyword evidence="3" id="KW-1185">Reference proteome</keyword>
<name>A0A5C5X7K2_9PLAN</name>
<evidence type="ECO:0000313" key="3">
    <source>
        <dbReference type="Proteomes" id="UP000317243"/>
    </source>
</evidence>
<sequence>MTETSTLSLGEIVTWTPPTVVEFSLLKEAVAHAGLDSKLLTEMLPRHAFARAANRLEENRIVRKVDEDSTLIRFQLTSEFLDSENHELHYHREATVSVQKKTGIVESDVSEVAARIQSLLDAELKVRKSADVTRLIQRIFDKHSGDLVSIRDAGGAYFVPSNQEEIVVRVSDFLVKIDGKLRRFKIGAADESTSGSIADSMTDHFHKLISDFRGTLEIVTPDSSESVLRRRRDRIQELRFKLSTFRDMLQENADGIHSALNEAEQEFGNRRTGESLRVHQPEVAEDESQVESEPVEELALSF</sequence>
<protein>
    <submittedName>
        <fullName evidence="2">Uncharacterized protein</fullName>
    </submittedName>
</protein>
<feature type="compositionally biased region" description="Basic and acidic residues" evidence="1">
    <location>
        <begin position="267"/>
        <end position="282"/>
    </location>
</feature>
<dbReference type="InterPro" id="IPR046632">
    <property type="entry name" value="DUF6744"/>
</dbReference>
<gene>
    <name evidence="2" type="ORF">KOR42_23170</name>
</gene>
<evidence type="ECO:0000313" key="2">
    <source>
        <dbReference type="EMBL" id="TWT58930.1"/>
    </source>
</evidence>
<evidence type="ECO:0000256" key="1">
    <source>
        <dbReference type="SAM" id="MobiDB-lite"/>
    </source>
</evidence>
<feature type="compositionally biased region" description="Acidic residues" evidence="1">
    <location>
        <begin position="283"/>
        <end position="296"/>
    </location>
</feature>
<accession>A0A5C5X7K2</accession>
<reference evidence="2 3" key="1">
    <citation type="submission" date="2019-02" db="EMBL/GenBank/DDBJ databases">
        <title>Deep-cultivation of Planctomycetes and their phenomic and genomic characterization uncovers novel biology.</title>
        <authorList>
            <person name="Wiegand S."/>
            <person name="Jogler M."/>
            <person name="Boedeker C."/>
            <person name="Pinto D."/>
            <person name="Vollmers J."/>
            <person name="Rivas-Marin E."/>
            <person name="Kohn T."/>
            <person name="Peeters S.H."/>
            <person name="Heuer A."/>
            <person name="Rast P."/>
            <person name="Oberbeckmann S."/>
            <person name="Bunk B."/>
            <person name="Jeske O."/>
            <person name="Meyerdierks A."/>
            <person name="Storesund J.E."/>
            <person name="Kallscheuer N."/>
            <person name="Luecker S."/>
            <person name="Lage O.M."/>
            <person name="Pohl T."/>
            <person name="Merkel B.J."/>
            <person name="Hornburger P."/>
            <person name="Mueller R.-W."/>
            <person name="Bruemmer F."/>
            <person name="Labrenz M."/>
            <person name="Spormann A.M."/>
            <person name="Op Den Camp H."/>
            <person name="Overmann J."/>
            <person name="Amann R."/>
            <person name="Jetten M.S.M."/>
            <person name="Mascher T."/>
            <person name="Medema M.H."/>
            <person name="Devos D.P."/>
            <person name="Kaster A.-K."/>
            <person name="Ovreas L."/>
            <person name="Rohde M."/>
            <person name="Galperin M.Y."/>
            <person name="Jogler C."/>
        </authorList>
    </citation>
    <scope>NUCLEOTIDE SEQUENCE [LARGE SCALE GENOMIC DNA]</scope>
    <source>
        <strain evidence="2 3">KOR42</strain>
    </source>
</reference>
<dbReference type="Proteomes" id="UP000317243">
    <property type="component" value="Unassembled WGS sequence"/>
</dbReference>
<dbReference type="AlphaFoldDB" id="A0A5C5X7K2"/>
<dbReference type="OrthoDB" id="254883at2"/>
<comment type="caution">
    <text evidence="2">The sequence shown here is derived from an EMBL/GenBank/DDBJ whole genome shotgun (WGS) entry which is preliminary data.</text>
</comment>
<dbReference type="RefSeq" id="WP_146509656.1">
    <property type="nucleotide sequence ID" value="NZ_SIHI01000001.1"/>
</dbReference>
<feature type="region of interest" description="Disordered" evidence="1">
    <location>
        <begin position="266"/>
        <end position="302"/>
    </location>
</feature>